<organism evidence="5 6">
    <name type="scientific">Phialocephala subalpina</name>
    <dbReference type="NCBI Taxonomy" id="576137"/>
    <lineage>
        <taxon>Eukaryota</taxon>
        <taxon>Fungi</taxon>
        <taxon>Dikarya</taxon>
        <taxon>Ascomycota</taxon>
        <taxon>Pezizomycotina</taxon>
        <taxon>Leotiomycetes</taxon>
        <taxon>Helotiales</taxon>
        <taxon>Mollisiaceae</taxon>
        <taxon>Phialocephala</taxon>
        <taxon>Phialocephala fortinii species complex</taxon>
    </lineage>
</organism>
<evidence type="ECO:0000313" key="6">
    <source>
        <dbReference type="Proteomes" id="UP000184330"/>
    </source>
</evidence>
<feature type="domain" description="Non-haem dioxygenase N-terminal" evidence="4">
    <location>
        <begin position="37"/>
        <end position="140"/>
    </location>
</feature>
<feature type="region of interest" description="Disordered" evidence="2">
    <location>
        <begin position="1"/>
        <end position="25"/>
    </location>
</feature>
<dbReference type="PANTHER" id="PTHR47990">
    <property type="entry name" value="2-OXOGLUTARATE (2OG) AND FE(II)-DEPENDENT OXYGENASE SUPERFAMILY PROTEIN-RELATED"/>
    <property type="match status" value="1"/>
</dbReference>
<protein>
    <submittedName>
        <fullName evidence="5">Related to iron/ascorbate family oxidoreductases</fullName>
    </submittedName>
</protein>
<evidence type="ECO:0000256" key="2">
    <source>
        <dbReference type="SAM" id="MobiDB-lite"/>
    </source>
</evidence>
<dbReference type="SUPFAM" id="SSF51197">
    <property type="entry name" value="Clavaminate synthase-like"/>
    <property type="match status" value="1"/>
</dbReference>
<keyword evidence="6" id="KW-1185">Reference proteome</keyword>
<evidence type="ECO:0000259" key="4">
    <source>
        <dbReference type="Pfam" id="PF14226"/>
    </source>
</evidence>
<evidence type="ECO:0000256" key="1">
    <source>
        <dbReference type="ARBA" id="ARBA00008056"/>
    </source>
</evidence>
<gene>
    <name evidence="5" type="ORF">PAC_15517</name>
</gene>
<accession>A0A1L7XL07</accession>
<feature type="domain" description="Isopenicillin N synthase-like Fe(2+) 2OG dioxygenase" evidence="3">
    <location>
        <begin position="199"/>
        <end position="301"/>
    </location>
</feature>
<comment type="similarity">
    <text evidence="1">Belongs to the iron/ascorbate-dependent oxidoreductase family.</text>
</comment>
<dbReference type="InterPro" id="IPR027443">
    <property type="entry name" value="IPNS-like_sf"/>
</dbReference>
<evidence type="ECO:0000313" key="5">
    <source>
        <dbReference type="EMBL" id="CZR65617.1"/>
    </source>
</evidence>
<dbReference type="InterPro" id="IPR026992">
    <property type="entry name" value="DIOX_N"/>
</dbReference>
<dbReference type="STRING" id="576137.A0A1L7XL07"/>
<name>A0A1L7XL07_9HELO</name>
<dbReference type="InterPro" id="IPR044861">
    <property type="entry name" value="IPNS-like_FE2OG_OXY"/>
</dbReference>
<dbReference type="Pfam" id="PF14226">
    <property type="entry name" value="DIOX_N"/>
    <property type="match status" value="1"/>
</dbReference>
<sequence>MPSTTVAHAPAKSANTKTPYSETPESEQDFDWVDLAIIDLSLFDTPGGREKLAFQLYDAIKNIGFIYVINFGLKQEEVDEQYEIAQALFELPEEEKLKYLADLDKGEYIGYKPFGLREVKPGVPENTEVYNIPKFGPEYQRPHPNVLKEHWAKIEKFSRHIHDQIVTKLFKLFAIVLELPEDYFINFHKYEETDSSYLRYMKYHARTKEQNEALENIWLKGHSDFGSLTLLFRQPIVALQVRTPAGEWKYVKPYPESITVNVADTLQFLSNGFLKSSIHRVVAPPPDQAHLDRLGVLYFVRPGDDVKLVGADSPVLEREGLIASAESQKALTAKEWISKRIVANISKKEIEVEKEDLNKVGDGLTPVYT</sequence>
<dbReference type="InterPro" id="IPR050231">
    <property type="entry name" value="Iron_ascorbate_oxido_reductase"/>
</dbReference>
<reference evidence="5 6" key="1">
    <citation type="submission" date="2016-03" db="EMBL/GenBank/DDBJ databases">
        <authorList>
            <person name="Ploux O."/>
        </authorList>
    </citation>
    <scope>NUCLEOTIDE SEQUENCE [LARGE SCALE GENOMIC DNA]</scope>
    <source>
        <strain evidence="5 6">UAMH 11012</strain>
    </source>
</reference>
<dbReference type="Proteomes" id="UP000184330">
    <property type="component" value="Unassembled WGS sequence"/>
</dbReference>
<dbReference type="OrthoDB" id="406156at2759"/>
<dbReference type="Gene3D" id="2.60.120.330">
    <property type="entry name" value="B-lactam Antibiotic, Isopenicillin N Synthase, Chain"/>
    <property type="match status" value="1"/>
</dbReference>
<evidence type="ECO:0000259" key="3">
    <source>
        <dbReference type="Pfam" id="PF03171"/>
    </source>
</evidence>
<dbReference type="AlphaFoldDB" id="A0A1L7XL07"/>
<dbReference type="Pfam" id="PF03171">
    <property type="entry name" value="2OG-FeII_Oxy"/>
    <property type="match status" value="1"/>
</dbReference>
<dbReference type="PRINTS" id="PR00682">
    <property type="entry name" value="IPNSYNTHASE"/>
</dbReference>
<feature type="compositionally biased region" description="Polar residues" evidence="2">
    <location>
        <begin position="13"/>
        <end position="23"/>
    </location>
</feature>
<proteinExistence type="inferred from homology"/>
<dbReference type="EMBL" id="FJOG01000032">
    <property type="protein sequence ID" value="CZR65617.1"/>
    <property type="molecule type" value="Genomic_DNA"/>
</dbReference>
<dbReference type="FunFam" id="2.60.120.330:FF:000040">
    <property type="entry name" value="Chromosome 21, whole genome shotgun sequence"/>
    <property type="match status" value="1"/>
</dbReference>